<keyword evidence="2" id="KW-1185">Reference proteome</keyword>
<protein>
    <submittedName>
        <fullName evidence="1">Uncharacterized protein</fullName>
    </submittedName>
</protein>
<reference evidence="1" key="1">
    <citation type="journal article" date="2021" name="Microb. Physiol.">
        <title>Proteogenomic Insights into the Physiology of Marine, Sulfate-Reducing, Filamentous Desulfonema limicola and Desulfonema magnum.</title>
        <authorList>
            <person name="Schnaars V."/>
            <person name="Wohlbrand L."/>
            <person name="Scheve S."/>
            <person name="Hinrichs C."/>
            <person name="Reinhardt R."/>
            <person name="Rabus R."/>
        </authorList>
    </citation>
    <scope>NUCLEOTIDE SEQUENCE</scope>
    <source>
        <strain evidence="1">4be13</strain>
    </source>
</reference>
<organism evidence="1 2">
    <name type="scientific">Desulfonema magnum</name>
    <dbReference type="NCBI Taxonomy" id="45655"/>
    <lineage>
        <taxon>Bacteria</taxon>
        <taxon>Pseudomonadati</taxon>
        <taxon>Thermodesulfobacteriota</taxon>
        <taxon>Desulfobacteria</taxon>
        <taxon>Desulfobacterales</taxon>
        <taxon>Desulfococcaceae</taxon>
        <taxon>Desulfonema</taxon>
    </lineage>
</organism>
<dbReference type="Proteomes" id="UP000663722">
    <property type="component" value="Chromosome"/>
</dbReference>
<sequence length="82" mass="9724">MIIEYSAKATNILPQRDVTGLPRICYNQNLFCHDSPRSVRIDKPERICHREISQSHRIREKQGPEFAFVCPKKVVIYFIYMK</sequence>
<dbReference type="AlphaFoldDB" id="A0A975BS09"/>
<evidence type="ECO:0000313" key="2">
    <source>
        <dbReference type="Proteomes" id="UP000663722"/>
    </source>
</evidence>
<gene>
    <name evidence="1" type="ORF">dnm_065760</name>
</gene>
<proteinExistence type="predicted"/>
<dbReference type="EMBL" id="CP061800">
    <property type="protein sequence ID" value="QTA90515.1"/>
    <property type="molecule type" value="Genomic_DNA"/>
</dbReference>
<evidence type="ECO:0000313" key="1">
    <source>
        <dbReference type="EMBL" id="QTA90515.1"/>
    </source>
</evidence>
<accession>A0A975BS09</accession>
<name>A0A975BS09_9BACT</name>
<dbReference type="KEGG" id="dmm:dnm_065760"/>